<comment type="subcellular location">
    <subcellularLocation>
        <location evidence="1">Cell membrane</location>
        <topology evidence="1">Multi-pass membrane protein</topology>
    </subcellularLocation>
</comment>
<feature type="transmembrane region" description="Helical" evidence="8">
    <location>
        <begin position="160"/>
        <end position="179"/>
    </location>
</feature>
<evidence type="ECO:0000313" key="11">
    <source>
        <dbReference type="Proteomes" id="UP000321574"/>
    </source>
</evidence>
<evidence type="ECO:0000256" key="6">
    <source>
        <dbReference type="ARBA" id="ARBA00022989"/>
    </source>
</evidence>
<keyword evidence="4" id="KW-1003">Cell membrane</keyword>
<dbReference type="PANTHER" id="PTHR23517">
    <property type="entry name" value="RESISTANCE PROTEIN MDTM, PUTATIVE-RELATED-RELATED"/>
    <property type="match status" value="1"/>
</dbReference>
<protein>
    <submittedName>
        <fullName evidence="10">Peptide MFS transporter</fullName>
    </submittedName>
</protein>
<comment type="similarity">
    <text evidence="2">Belongs to the major facilitator superfamily. Proton-dependent oligopeptide transporter (POT/PTR) (TC 2.A.17) family.</text>
</comment>
<keyword evidence="3" id="KW-0813">Transport</keyword>
<dbReference type="SUPFAM" id="SSF103473">
    <property type="entry name" value="MFS general substrate transporter"/>
    <property type="match status" value="1"/>
</dbReference>
<dbReference type="PANTHER" id="PTHR23517:SF15">
    <property type="entry name" value="PROTON-DEPENDENT OLIGOPEPTIDE FAMILY TRANSPORT PROTEIN"/>
    <property type="match status" value="1"/>
</dbReference>
<dbReference type="InterPro" id="IPR036259">
    <property type="entry name" value="MFS_trans_sf"/>
</dbReference>
<dbReference type="GO" id="GO:0015333">
    <property type="term" value="F:peptide:proton symporter activity"/>
    <property type="evidence" value="ECO:0007669"/>
    <property type="project" value="UniProtKB-ARBA"/>
</dbReference>
<comment type="caution">
    <text evidence="10">The sequence shown here is derived from an EMBL/GenBank/DDBJ whole genome shotgun (WGS) entry which is preliminary data.</text>
</comment>
<evidence type="ECO:0000256" key="2">
    <source>
        <dbReference type="ARBA" id="ARBA00005982"/>
    </source>
</evidence>
<keyword evidence="7 8" id="KW-0472">Membrane</keyword>
<feature type="transmembrane region" description="Helical" evidence="8">
    <location>
        <begin position="369"/>
        <end position="391"/>
    </location>
</feature>
<gene>
    <name evidence="10" type="ORF">FHP05_13085</name>
</gene>
<feature type="transmembrane region" description="Helical" evidence="8">
    <location>
        <begin position="397"/>
        <end position="415"/>
    </location>
</feature>
<evidence type="ECO:0000256" key="1">
    <source>
        <dbReference type="ARBA" id="ARBA00004651"/>
    </source>
</evidence>
<sequence>MMETEKDSILKTIPQTGFFGHPKGLRTLFSIEFWERFSYYGMRAVLIYYIYYQTTKGGLGLDKTTATSIMSVYGSLVYMSTILGGWLADRVFGSRSMIIWGGILIALGHVALSFPGSVTALFVSMALIIIGSGILKPNLTNIVGELYSKEDYRRDAGFSIFYAGANAGALLAPLIVGTIGQKYSFHWGFAIAAVGMFLGLIWYIFSSRKTLGQAGRYVPNPISKDEKAKLIRWFSIGAIVLAIILIVTISTRTLTINRFTYVVSILGIVIPTIYFLVMYNSKKTTKTEKSRLLAYIPLFITAICFWSIQEQGSTIFARIADEQTRLSIGSFEIQSTWFQSINPFYIVFLAPLFAVMWTKWGKRQPTTPVKFSIGVILAGLSFLLMVVPFALSNGAISPIWLVFSFLLVTLGELFLSPVGASATTKLAPAAFASQTMSVWYLSNASAQAINAQLVKFYSIDTQVTYFLVIGIISVVIGIILLMFSKKIHSFMRGVN</sequence>
<dbReference type="GO" id="GO:0042937">
    <property type="term" value="F:tripeptide transmembrane transporter activity"/>
    <property type="evidence" value="ECO:0007669"/>
    <property type="project" value="UniProtKB-ARBA"/>
</dbReference>
<feature type="transmembrane region" description="Helical" evidence="8">
    <location>
        <begin position="230"/>
        <end position="249"/>
    </location>
</feature>
<dbReference type="GO" id="GO:0005886">
    <property type="term" value="C:plasma membrane"/>
    <property type="evidence" value="ECO:0007669"/>
    <property type="project" value="UniProtKB-SubCell"/>
</dbReference>
<organism evidence="10 11">
    <name type="scientific">Cerasibacillus terrae</name>
    <dbReference type="NCBI Taxonomy" id="2498845"/>
    <lineage>
        <taxon>Bacteria</taxon>
        <taxon>Bacillati</taxon>
        <taxon>Bacillota</taxon>
        <taxon>Bacilli</taxon>
        <taxon>Bacillales</taxon>
        <taxon>Bacillaceae</taxon>
        <taxon>Cerasibacillus</taxon>
    </lineage>
</organism>
<keyword evidence="11" id="KW-1185">Reference proteome</keyword>
<dbReference type="Pfam" id="PF00854">
    <property type="entry name" value="PTR2"/>
    <property type="match status" value="1"/>
</dbReference>
<dbReference type="GO" id="GO:0035443">
    <property type="term" value="P:tripeptide transmembrane transport"/>
    <property type="evidence" value="ECO:0007669"/>
    <property type="project" value="UniProtKB-ARBA"/>
</dbReference>
<feature type="transmembrane region" description="Helical" evidence="8">
    <location>
        <begin position="185"/>
        <end position="205"/>
    </location>
</feature>
<dbReference type="PROSITE" id="PS50850">
    <property type="entry name" value="MFS"/>
    <property type="match status" value="1"/>
</dbReference>
<keyword evidence="5 8" id="KW-0812">Transmembrane</keyword>
<dbReference type="InterPro" id="IPR005279">
    <property type="entry name" value="Dipep/tripep_permease"/>
</dbReference>
<feature type="transmembrane region" description="Helical" evidence="8">
    <location>
        <begin position="33"/>
        <end position="51"/>
    </location>
</feature>
<evidence type="ECO:0000256" key="7">
    <source>
        <dbReference type="ARBA" id="ARBA00023136"/>
    </source>
</evidence>
<evidence type="ECO:0000256" key="8">
    <source>
        <dbReference type="SAM" id="Phobius"/>
    </source>
</evidence>
<evidence type="ECO:0000256" key="4">
    <source>
        <dbReference type="ARBA" id="ARBA00022475"/>
    </source>
</evidence>
<evidence type="ECO:0000256" key="5">
    <source>
        <dbReference type="ARBA" id="ARBA00022692"/>
    </source>
</evidence>
<dbReference type="NCBIfam" id="TIGR00924">
    <property type="entry name" value="yjdL_sub1_fam"/>
    <property type="match status" value="1"/>
</dbReference>
<dbReference type="InterPro" id="IPR050171">
    <property type="entry name" value="MFS_Transporters"/>
</dbReference>
<feature type="transmembrane region" description="Helical" evidence="8">
    <location>
        <begin position="71"/>
        <end position="88"/>
    </location>
</feature>
<dbReference type="FunFam" id="1.20.1250.20:FF:000017">
    <property type="entry name" value="Dipeptide and tripeptide permease A"/>
    <property type="match status" value="1"/>
</dbReference>
<feature type="domain" description="Major facilitator superfamily (MFS) profile" evidence="9">
    <location>
        <begin position="27"/>
        <end position="488"/>
    </location>
</feature>
<dbReference type="EMBL" id="VDUW01000011">
    <property type="protein sequence ID" value="TXL61621.1"/>
    <property type="molecule type" value="Genomic_DNA"/>
</dbReference>
<dbReference type="GO" id="GO:0071916">
    <property type="term" value="F:dipeptide transmembrane transporter activity"/>
    <property type="evidence" value="ECO:0007669"/>
    <property type="project" value="UniProtKB-ARBA"/>
</dbReference>
<feature type="transmembrane region" description="Helical" evidence="8">
    <location>
        <begin position="292"/>
        <end position="308"/>
    </location>
</feature>
<feature type="transmembrane region" description="Helical" evidence="8">
    <location>
        <begin position="261"/>
        <end position="280"/>
    </location>
</feature>
<dbReference type="InterPro" id="IPR000109">
    <property type="entry name" value="POT_fam"/>
</dbReference>
<evidence type="ECO:0000313" key="10">
    <source>
        <dbReference type="EMBL" id="TXL61621.1"/>
    </source>
</evidence>
<proteinExistence type="inferred from homology"/>
<feature type="transmembrane region" description="Helical" evidence="8">
    <location>
        <begin position="97"/>
        <end position="114"/>
    </location>
</feature>
<feature type="transmembrane region" description="Helical" evidence="8">
    <location>
        <begin position="120"/>
        <end position="139"/>
    </location>
</feature>
<evidence type="ECO:0000256" key="3">
    <source>
        <dbReference type="ARBA" id="ARBA00022448"/>
    </source>
</evidence>
<dbReference type="AlphaFoldDB" id="A0A5C8NLE4"/>
<feature type="transmembrane region" description="Helical" evidence="8">
    <location>
        <begin position="337"/>
        <end position="357"/>
    </location>
</feature>
<name>A0A5C8NLE4_9BACI</name>
<keyword evidence="6 8" id="KW-1133">Transmembrane helix</keyword>
<evidence type="ECO:0000259" key="9">
    <source>
        <dbReference type="PROSITE" id="PS50850"/>
    </source>
</evidence>
<dbReference type="Proteomes" id="UP000321574">
    <property type="component" value="Unassembled WGS sequence"/>
</dbReference>
<dbReference type="RefSeq" id="WP_147669019.1">
    <property type="nucleotide sequence ID" value="NZ_VDUW01000011.1"/>
</dbReference>
<dbReference type="Gene3D" id="1.20.1250.20">
    <property type="entry name" value="MFS general substrate transporter like domains"/>
    <property type="match status" value="1"/>
</dbReference>
<dbReference type="CDD" id="cd17346">
    <property type="entry name" value="MFS_DtpA_like"/>
    <property type="match status" value="1"/>
</dbReference>
<feature type="transmembrane region" description="Helical" evidence="8">
    <location>
        <begin position="462"/>
        <end position="483"/>
    </location>
</feature>
<reference evidence="10 11" key="1">
    <citation type="submission" date="2019-06" db="EMBL/GenBank/DDBJ databases">
        <title>Cerasibacillus sp. nov., isolated from maize field.</title>
        <authorList>
            <person name="Lin S.-Y."/>
            <person name="Tsai C.-F."/>
            <person name="Young C.-C."/>
        </authorList>
    </citation>
    <scope>NUCLEOTIDE SEQUENCE [LARGE SCALE GENOMIC DNA]</scope>
    <source>
        <strain evidence="10 11">CC-CFT480</strain>
    </source>
</reference>
<accession>A0A5C8NLE4</accession>
<dbReference type="InterPro" id="IPR020846">
    <property type="entry name" value="MFS_dom"/>
</dbReference>
<dbReference type="OrthoDB" id="9772725at2"/>